<feature type="non-terminal residue" evidence="1">
    <location>
        <position position="383"/>
    </location>
</feature>
<gene>
    <name evidence="1" type="ORF">METZ01_LOCUS272074</name>
</gene>
<sequence length="383" mass="43719">MMKYYLQVSILLFIFSGCEEIEKSENSSWNLIQEQILAPNCANCHITGTAIYKQSGLDLSGGNAYNEMVNVLPKNISAKDDELVIVSTEGGMKGLSKSFLWEKINAYDREHFLSDHSEYGQMMPPGENFLTDGQLQFVRSWIEAGAPETGIIVDEKILSDSNRYKPAPFKPLPHPKEGFQLHLGPFEVQPNFEREFFHYTNMNLTADMYVNRVEIEMRPGSHHFILYSFLSETALSDLPNYDEDRELRLNSGGLILSTLRTMQYHQFFAGTQWPRLDYKLPPGVALRLPSKFGLDQNSHYVNRTDSTMIGEVFTNIHTVSESAIQHVAELFSMSNQELSLPPKKVTTLQKTFRVKENTRFGQVFSHAHEKMKEFIVEIDGGPR</sequence>
<accession>A0A382K444</accession>
<evidence type="ECO:0008006" key="2">
    <source>
        <dbReference type="Google" id="ProtNLM"/>
    </source>
</evidence>
<evidence type="ECO:0000313" key="1">
    <source>
        <dbReference type="EMBL" id="SVC19220.1"/>
    </source>
</evidence>
<organism evidence="1">
    <name type="scientific">marine metagenome</name>
    <dbReference type="NCBI Taxonomy" id="408172"/>
    <lineage>
        <taxon>unclassified sequences</taxon>
        <taxon>metagenomes</taxon>
        <taxon>ecological metagenomes</taxon>
    </lineage>
</organism>
<dbReference type="AlphaFoldDB" id="A0A382K444"/>
<name>A0A382K444_9ZZZZ</name>
<proteinExistence type="predicted"/>
<dbReference type="EMBL" id="UINC01078287">
    <property type="protein sequence ID" value="SVC19220.1"/>
    <property type="molecule type" value="Genomic_DNA"/>
</dbReference>
<reference evidence="1" key="1">
    <citation type="submission" date="2018-05" db="EMBL/GenBank/DDBJ databases">
        <authorList>
            <person name="Lanie J.A."/>
            <person name="Ng W.-L."/>
            <person name="Kazmierczak K.M."/>
            <person name="Andrzejewski T.M."/>
            <person name="Davidsen T.M."/>
            <person name="Wayne K.J."/>
            <person name="Tettelin H."/>
            <person name="Glass J.I."/>
            <person name="Rusch D."/>
            <person name="Podicherti R."/>
            <person name="Tsui H.-C.T."/>
            <person name="Winkler M.E."/>
        </authorList>
    </citation>
    <scope>NUCLEOTIDE SEQUENCE</scope>
</reference>
<dbReference type="PROSITE" id="PS51257">
    <property type="entry name" value="PROKAR_LIPOPROTEIN"/>
    <property type="match status" value="1"/>
</dbReference>
<protein>
    <recommendedName>
        <fullName evidence="2">Cytochrome c domain-containing protein</fullName>
    </recommendedName>
</protein>